<evidence type="ECO:0000313" key="6">
    <source>
        <dbReference type="EMBL" id="SIT31371.1"/>
    </source>
</evidence>
<accession>A0A1N7R8D3</accession>
<evidence type="ECO:0000256" key="1">
    <source>
        <dbReference type="ARBA" id="ARBA00023015"/>
    </source>
</evidence>
<dbReference type="EMBL" id="FTOR01000010">
    <property type="protein sequence ID" value="SIT31371.1"/>
    <property type="molecule type" value="Genomic_DNA"/>
</dbReference>
<keyword evidence="7" id="KW-1185">Reference proteome</keyword>
<evidence type="ECO:0000313" key="7">
    <source>
        <dbReference type="Proteomes" id="UP000186917"/>
    </source>
</evidence>
<dbReference type="GO" id="GO:0003677">
    <property type="term" value="F:DNA binding"/>
    <property type="evidence" value="ECO:0007669"/>
    <property type="project" value="UniProtKB-KW"/>
</dbReference>
<feature type="domain" description="RNA polymerase sigma-70 region 2" evidence="5">
    <location>
        <begin position="30"/>
        <end position="87"/>
    </location>
</feature>
<sequence>MEQKELDRIEEIILFRKMSKGDTAAFDFFFDKVSNRVYGYLLKMTKNEAIAGELLQSVFIELWDQRKNFDTVMYPRAFLLKIVSQKLYPVVLEILKKKYHRA</sequence>
<dbReference type="PANTHER" id="PTHR43133:SF8">
    <property type="entry name" value="RNA POLYMERASE SIGMA FACTOR HI_1459-RELATED"/>
    <property type="match status" value="1"/>
</dbReference>
<dbReference type="GO" id="GO:0016987">
    <property type="term" value="F:sigma factor activity"/>
    <property type="evidence" value="ECO:0007669"/>
    <property type="project" value="UniProtKB-KW"/>
</dbReference>
<keyword evidence="4" id="KW-0804">Transcription</keyword>
<evidence type="ECO:0000256" key="3">
    <source>
        <dbReference type="ARBA" id="ARBA00023125"/>
    </source>
</evidence>
<dbReference type="OrthoDB" id="659577at2"/>
<dbReference type="Gene3D" id="1.10.1740.10">
    <property type="match status" value="1"/>
</dbReference>
<dbReference type="GO" id="GO:0006352">
    <property type="term" value="P:DNA-templated transcription initiation"/>
    <property type="evidence" value="ECO:0007669"/>
    <property type="project" value="InterPro"/>
</dbReference>
<protein>
    <submittedName>
        <fullName evidence="6">Sigma-70 region 2</fullName>
    </submittedName>
</protein>
<dbReference type="InterPro" id="IPR007627">
    <property type="entry name" value="RNA_pol_sigma70_r2"/>
</dbReference>
<evidence type="ECO:0000256" key="4">
    <source>
        <dbReference type="ARBA" id="ARBA00023163"/>
    </source>
</evidence>
<dbReference type="PANTHER" id="PTHR43133">
    <property type="entry name" value="RNA POLYMERASE ECF-TYPE SIGMA FACTO"/>
    <property type="match status" value="1"/>
</dbReference>
<dbReference type="SUPFAM" id="SSF88946">
    <property type="entry name" value="Sigma2 domain of RNA polymerase sigma factors"/>
    <property type="match status" value="1"/>
</dbReference>
<keyword evidence="1" id="KW-0805">Transcription regulation</keyword>
<keyword evidence="3" id="KW-0238">DNA-binding</keyword>
<dbReference type="Pfam" id="PF04542">
    <property type="entry name" value="Sigma70_r2"/>
    <property type="match status" value="1"/>
</dbReference>
<name>A0A1N7R8D3_9BACT</name>
<proteinExistence type="predicted"/>
<dbReference type="InterPro" id="IPR013325">
    <property type="entry name" value="RNA_pol_sigma_r2"/>
</dbReference>
<gene>
    <name evidence="6" type="ORF">SAMN05421788_110148</name>
</gene>
<dbReference type="STRING" id="477680.SAMN05421788_110148"/>
<dbReference type="InterPro" id="IPR039425">
    <property type="entry name" value="RNA_pol_sigma-70-like"/>
</dbReference>
<reference evidence="7" key="1">
    <citation type="submission" date="2017-01" db="EMBL/GenBank/DDBJ databases">
        <authorList>
            <person name="Varghese N."/>
            <person name="Submissions S."/>
        </authorList>
    </citation>
    <scope>NUCLEOTIDE SEQUENCE [LARGE SCALE GENOMIC DNA]</scope>
    <source>
        <strain evidence="7">DSM 21054</strain>
    </source>
</reference>
<dbReference type="Proteomes" id="UP000186917">
    <property type="component" value="Unassembled WGS sequence"/>
</dbReference>
<evidence type="ECO:0000256" key="2">
    <source>
        <dbReference type="ARBA" id="ARBA00023082"/>
    </source>
</evidence>
<dbReference type="AlphaFoldDB" id="A0A1N7R8D3"/>
<dbReference type="RefSeq" id="WP_076381726.1">
    <property type="nucleotide sequence ID" value="NZ_AP017422.1"/>
</dbReference>
<organism evidence="6 7">
    <name type="scientific">Filimonas lacunae</name>
    <dbReference type="NCBI Taxonomy" id="477680"/>
    <lineage>
        <taxon>Bacteria</taxon>
        <taxon>Pseudomonadati</taxon>
        <taxon>Bacteroidota</taxon>
        <taxon>Chitinophagia</taxon>
        <taxon>Chitinophagales</taxon>
        <taxon>Chitinophagaceae</taxon>
        <taxon>Filimonas</taxon>
    </lineage>
</organism>
<evidence type="ECO:0000259" key="5">
    <source>
        <dbReference type="Pfam" id="PF04542"/>
    </source>
</evidence>
<keyword evidence="2" id="KW-0731">Sigma factor</keyword>